<feature type="compositionally biased region" description="Polar residues" evidence="1">
    <location>
        <begin position="81"/>
        <end position="91"/>
    </location>
</feature>
<evidence type="ECO:0000256" key="1">
    <source>
        <dbReference type="SAM" id="MobiDB-lite"/>
    </source>
</evidence>
<gene>
    <name evidence="2" type="ORF">MM415B01304_0016</name>
</gene>
<organism evidence="2">
    <name type="scientific">viral metagenome</name>
    <dbReference type="NCBI Taxonomy" id="1070528"/>
    <lineage>
        <taxon>unclassified sequences</taxon>
        <taxon>metagenomes</taxon>
        <taxon>organismal metagenomes</taxon>
    </lineage>
</organism>
<protein>
    <submittedName>
        <fullName evidence="2">Uncharacterized protein</fullName>
    </submittedName>
</protein>
<accession>A0A6M3IP26</accession>
<feature type="compositionally biased region" description="Basic and acidic residues" evidence="1">
    <location>
        <begin position="92"/>
        <end position="103"/>
    </location>
</feature>
<feature type="compositionally biased region" description="Basic and acidic residues" evidence="1">
    <location>
        <begin position="62"/>
        <end position="78"/>
    </location>
</feature>
<feature type="region of interest" description="Disordered" evidence="1">
    <location>
        <begin position="56"/>
        <end position="103"/>
    </location>
</feature>
<evidence type="ECO:0000313" key="2">
    <source>
        <dbReference type="EMBL" id="QJA59360.1"/>
    </source>
</evidence>
<dbReference type="AlphaFoldDB" id="A0A6M3IP26"/>
<name>A0A6M3IP26_9ZZZZ</name>
<proteinExistence type="predicted"/>
<reference evidence="2" key="1">
    <citation type="submission" date="2020-03" db="EMBL/GenBank/DDBJ databases">
        <title>The deep terrestrial virosphere.</title>
        <authorList>
            <person name="Holmfeldt K."/>
            <person name="Nilsson E."/>
            <person name="Simone D."/>
            <person name="Lopez-Fernandez M."/>
            <person name="Wu X."/>
            <person name="de Brujin I."/>
            <person name="Lundin D."/>
            <person name="Andersson A."/>
            <person name="Bertilsson S."/>
            <person name="Dopson M."/>
        </authorList>
    </citation>
    <scope>NUCLEOTIDE SEQUENCE</scope>
    <source>
        <strain evidence="2">MM415B01304</strain>
    </source>
</reference>
<dbReference type="EMBL" id="MT141366">
    <property type="protein sequence ID" value="QJA59360.1"/>
    <property type="molecule type" value="Genomic_DNA"/>
</dbReference>
<sequence>MTREIRIIPVLNGFIVYVGCQTVVFQGRDTLPQALADYIKDPEASESYYLKSAINRTGDQVEEARDDRVGRHTQEERIQGPSGTTSGQVSEQRVEHGGDSSRV</sequence>